<evidence type="ECO:0000313" key="1">
    <source>
        <dbReference type="EMBL" id="MCM6762710.1"/>
    </source>
</evidence>
<organism evidence="1 2">
    <name type="scientific">Rathayibacter rubneri</name>
    <dbReference type="NCBI Taxonomy" id="2950106"/>
    <lineage>
        <taxon>Bacteria</taxon>
        <taxon>Bacillati</taxon>
        <taxon>Actinomycetota</taxon>
        <taxon>Actinomycetes</taxon>
        <taxon>Micrococcales</taxon>
        <taxon>Microbacteriaceae</taxon>
        <taxon>Rathayibacter</taxon>
    </lineage>
</organism>
<comment type="caution">
    <text evidence="1">The sequence shown here is derived from an EMBL/GenBank/DDBJ whole genome shotgun (WGS) entry which is preliminary data.</text>
</comment>
<dbReference type="AlphaFoldDB" id="A0A9X2DX72"/>
<protein>
    <submittedName>
        <fullName evidence="1">Uncharacterized protein</fullName>
    </submittedName>
</protein>
<accession>A0A9X2DX72</accession>
<name>A0A9X2DX72_9MICO</name>
<gene>
    <name evidence="1" type="ORF">NB037_09810</name>
</gene>
<evidence type="ECO:0000313" key="2">
    <source>
        <dbReference type="Proteomes" id="UP001155240"/>
    </source>
</evidence>
<proteinExistence type="predicted"/>
<keyword evidence="2" id="KW-1185">Reference proteome</keyword>
<dbReference type="RefSeq" id="WP_251945474.1">
    <property type="nucleotide sequence ID" value="NZ_JAMRYM010000035.1"/>
</dbReference>
<sequence length="69" mass="7058">MTALAPERPCGLARDSEDPRCVVALLRDALRTPGGVHPGLAAHLLQQLGGIDCGQDACRPDSDAPALAG</sequence>
<dbReference type="Proteomes" id="UP001155240">
    <property type="component" value="Unassembled WGS sequence"/>
</dbReference>
<dbReference type="EMBL" id="JAMRYM010000035">
    <property type="protein sequence ID" value="MCM6762710.1"/>
    <property type="molecule type" value="Genomic_DNA"/>
</dbReference>
<reference evidence="1" key="1">
    <citation type="submission" date="2022-06" db="EMBL/GenBank/DDBJ databases">
        <title>Whole genome shotgun sequencing (WGS) of Rathayibacter sp. ZW T2_19, isolated from stored onions (Allium cepa).</title>
        <authorList>
            <person name="Stoll D.A."/>
            <person name="Huch M."/>
        </authorList>
    </citation>
    <scope>NUCLEOTIDE SEQUENCE</scope>
    <source>
        <strain evidence="1">ZW T2_19</strain>
    </source>
</reference>